<keyword evidence="9" id="KW-0418">Kinase</keyword>
<keyword evidence="3" id="KW-0288">FMN</keyword>
<evidence type="ECO:0000259" key="8">
    <source>
        <dbReference type="Pfam" id="PF01687"/>
    </source>
</evidence>
<dbReference type="KEGG" id="wna:KA717_10380"/>
<keyword evidence="5" id="KW-0547">Nucleotide-binding</keyword>
<dbReference type="Pfam" id="PF01687">
    <property type="entry name" value="Flavokinase"/>
    <property type="match status" value="1"/>
</dbReference>
<evidence type="ECO:0000256" key="6">
    <source>
        <dbReference type="ARBA" id="ARBA00022840"/>
    </source>
</evidence>
<organism evidence="9">
    <name type="scientific">Woronichinia naegeliana WA131</name>
    <dbReference type="NCBI Taxonomy" id="2824559"/>
    <lineage>
        <taxon>Bacteria</taxon>
        <taxon>Bacillati</taxon>
        <taxon>Cyanobacteriota</taxon>
        <taxon>Cyanophyceae</taxon>
        <taxon>Synechococcales</taxon>
        <taxon>Coelosphaeriaceae</taxon>
        <taxon>Woronichinia</taxon>
    </lineage>
</organism>
<dbReference type="InterPro" id="IPR023465">
    <property type="entry name" value="Riboflavin_kinase_dom_sf"/>
</dbReference>
<dbReference type="SUPFAM" id="SSF82114">
    <property type="entry name" value="Riboflavin kinase-like"/>
    <property type="match status" value="1"/>
</dbReference>
<evidence type="ECO:0000256" key="1">
    <source>
        <dbReference type="ARBA" id="ARBA00012105"/>
    </source>
</evidence>
<evidence type="ECO:0000256" key="7">
    <source>
        <dbReference type="ARBA" id="ARBA00047880"/>
    </source>
</evidence>
<dbReference type="GO" id="GO:0005524">
    <property type="term" value="F:ATP binding"/>
    <property type="evidence" value="ECO:0007669"/>
    <property type="project" value="UniProtKB-KW"/>
</dbReference>
<keyword evidence="4" id="KW-0808">Transferase</keyword>
<keyword evidence="2" id="KW-0285">Flavoprotein</keyword>
<dbReference type="GO" id="GO:0008531">
    <property type="term" value="F:riboflavin kinase activity"/>
    <property type="evidence" value="ECO:0007669"/>
    <property type="project" value="UniProtKB-EC"/>
</dbReference>
<protein>
    <recommendedName>
        <fullName evidence="1">riboflavin kinase</fullName>
        <ecNumber evidence="1">2.7.1.26</ecNumber>
    </recommendedName>
</protein>
<name>A0A977L2Z5_9CYAN</name>
<feature type="domain" description="Riboflavin kinase" evidence="8">
    <location>
        <begin position="1"/>
        <end position="31"/>
    </location>
</feature>
<sequence>MQFLRPEQRFSSLDSLKAQIAQDCQQAQAMLLKADSID</sequence>
<comment type="catalytic activity">
    <reaction evidence="7">
        <text>riboflavin + ATP = FMN + ADP + H(+)</text>
        <dbReference type="Rhea" id="RHEA:14357"/>
        <dbReference type="ChEBI" id="CHEBI:15378"/>
        <dbReference type="ChEBI" id="CHEBI:30616"/>
        <dbReference type="ChEBI" id="CHEBI:57986"/>
        <dbReference type="ChEBI" id="CHEBI:58210"/>
        <dbReference type="ChEBI" id="CHEBI:456216"/>
        <dbReference type="EC" id="2.7.1.26"/>
    </reaction>
</comment>
<reference evidence="9" key="1">
    <citation type="submission" date="2021-04" db="EMBL/GenBank/DDBJ databases">
        <title>Genome sequence of Woronichinia naegeliana from Washington state freshwater lake bloom.</title>
        <authorList>
            <person name="Dreher T.W."/>
        </authorList>
    </citation>
    <scope>NUCLEOTIDE SEQUENCE</scope>
    <source>
        <strain evidence="9">WA131</strain>
    </source>
</reference>
<evidence type="ECO:0000256" key="5">
    <source>
        <dbReference type="ARBA" id="ARBA00022741"/>
    </source>
</evidence>
<dbReference type="EC" id="2.7.1.26" evidence="1"/>
<dbReference type="InterPro" id="IPR015865">
    <property type="entry name" value="Riboflavin_kinase_bac/euk"/>
</dbReference>
<evidence type="ECO:0000256" key="3">
    <source>
        <dbReference type="ARBA" id="ARBA00022643"/>
    </source>
</evidence>
<dbReference type="Gene3D" id="2.40.30.30">
    <property type="entry name" value="Riboflavin kinase-like"/>
    <property type="match status" value="1"/>
</dbReference>
<evidence type="ECO:0000256" key="4">
    <source>
        <dbReference type="ARBA" id="ARBA00022679"/>
    </source>
</evidence>
<evidence type="ECO:0000313" key="9">
    <source>
        <dbReference type="EMBL" id="UXE64619.1"/>
    </source>
</evidence>
<dbReference type="AlphaFoldDB" id="A0A977L2Z5"/>
<gene>
    <name evidence="9" type="ORF">KA717_10380</name>
</gene>
<accession>A0A977L2Z5</accession>
<dbReference type="EMBL" id="CP073041">
    <property type="protein sequence ID" value="UXE64619.1"/>
    <property type="molecule type" value="Genomic_DNA"/>
</dbReference>
<proteinExistence type="predicted"/>
<dbReference type="Proteomes" id="UP001065613">
    <property type="component" value="Chromosome"/>
</dbReference>
<keyword evidence="6" id="KW-0067">ATP-binding</keyword>
<evidence type="ECO:0000256" key="2">
    <source>
        <dbReference type="ARBA" id="ARBA00022630"/>
    </source>
</evidence>
<dbReference type="GO" id="GO:0009231">
    <property type="term" value="P:riboflavin biosynthetic process"/>
    <property type="evidence" value="ECO:0007669"/>
    <property type="project" value="InterPro"/>
</dbReference>